<protein>
    <submittedName>
        <fullName evidence="1">Uncharacterized protein</fullName>
    </submittedName>
</protein>
<gene>
    <name evidence="1" type="ORF">S03H2_20167</name>
</gene>
<comment type="caution">
    <text evidence="1">The sequence shown here is derived from an EMBL/GenBank/DDBJ whole genome shotgun (WGS) entry which is preliminary data.</text>
</comment>
<name>X1GPH2_9ZZZZ</name>
<dbReference type="AlphaFoldDB" id="X1GPH2"/>
<organism evidence="1">
    <name type="scientific">marine sediment metagenome</name>
    <dbReference type="NCBI Taxonomy" id="412755"/>
    <lineage>
        <taxon>unclassified sequences</taxon>
        <taxon>metagenomes</taxon>
        <taxon>ecological metagenomes</taxon>
    </lineage>
</organism>
<accession>X1GPH2</accession>
<sequence>MNIDLSSIVGKTGQIFLQVAAAGTSTQDWAVWVNPQITN</sequence>
<proteinExistence type="predicted"/>
<reference evidence="1" key="1">
    <citation type="journal article" date="2014" name="Front. Microbiol.">
        <title>High frequency of phylogenetically diverse reductive dehalogenase-homologous genes in deep subseafloor sedimentary metagenomes.</title>
        <authorList>
            <person name="Kawai M."/>
            <person name="Futagami T."/>
            <person name="Toyoda A."/>
            <person name="Takaki Y."/>
            <person name="Nishi S."/>
            <person name="Hori S."/>
            <person name="Arai W."/>
            <person name="Tsubouchi T."/>
            <person name="Morono Y."/>
            <person name="Uchiyama I."/>
            <person name="Ito T."/>
            <person name="Fujiyama A."/>
            <person name="Inagaki F."/>
            <person name="Takami H."/>
        </authorList>
    </citation>
    <scope>NUCLEOTIDE SEQUENCE</scope>
    <source>
        <strain evidence="1">Expedition CK06-06</strain>
    </source>
</reference>
<dbReference type="EMBL" id="BARU01010602">
    <property type="protein sequence ID" value="GAH34908.1"/>
    <property type="molecule type" value="Genomic_DNA"/>
</dbReference>
<evidence type="ECO:0000313" key="1">
    <source>
        <dbReference type="EMBL" id="GAH34908.1"/>
    </source>
</evidence>